<dbReference type="CDD" id="cd05007">
    <property type="entry name" value="SIS_Etherase"/>
    <property type="match status" value="1"/>
</dbReference>
<dbReference type="Pfam" id="PF22645">
    <property type="entry name" value="GKRP_SIS_N"/>
    <property type="match status" value="1"/>
</dbReference>
<keyword evidence="2 3" id="KW-0119">Carbohydrate metabolism</keyword>
<dbReference type="Proteomes" id="UP001243717">
    <property type="component" value="Unassembled WGS sequence"/>
</dbReference>
<evidence type="ECO:0000256" key="1">
    <source>
        <dbReference type="ARBA" id="ARBA00023239"/>
    </source>
</evidence>
<dbReference type="Gene3D" id="1.10.8.1080">
    <property type="match status" value="1"/>
</dbReference>
<reference evidence="5 6" key="1">
    <citation type="submission" date="2023-04" db="EMBL/GenBank/DDBJ databases">
        <title>A novel bacteria isolated from coastal sediment.</title>
        <authorList>
            <person name="Liu X.-J."/>
            <person name="Du Z.-J."/>
        </authorList>
    </citation>
    <scope>NUCLEOTIDE SEQUENCE [LARGE SCALE GENOMIC DNA]</scope>
    <source>
        <strain evidence="5 6">SDUM461004</strain>
    </source>
</reference>
<evidence type="ECO:0000256" key="2">
    <source>
        <dbReference type="ARBA" id="ARBA00023277"/>
    </source>
</evidence>
<feature type="active site" description="Proton donor" evidence="3">
    <location>
        <position position="459"/>
    </location>
</feature>
<dbReference type="EMBL" id="JARXIC010000009">
    <property type="protein sequence ID" value="MDQ8194224.1"/>
    <property type="molecule type" value="Genomic_DNA"/>
</dbReference>
<dbReference type="InterPro" id="IPR001347">
    <property type="entry name" value="SIS_dom"/>
</dbReference>
<comment type="miscellaneous">
    <text evidence="3">A lyase-type mechanism (elimination/hydration) is suggested for the cleavage of the lactyl ether bond of MurNAc 6-phosphate, with the formation of an alpha,beta-unsaturated aldehyde intermediate with (E)-stereochemistry, followed by the syn addition of water to give product.</text>
</comment>
<dbReference type="InterPro" id="IPR046348">
    <property type="entry name" value="SIS_dom_sf"/>
</dbReference>
<dbReference type="GO" id="GO:0016829">
    <property type="term" value="F:lyase activity"/>
    <property type="evidence" value="ECO:0007669"/>
    <property type="project" value="UniProtKB-KW"/>
</dbReference>
<dbReference type="PROSITE" id="PS51464">
    <property type="entry name" value="SIS"/>
    <property type="match status" value="1"/>
</dbReference>
<dbReference type="NCBIfam" id="NF009222">
    <property type="entry name" value="PRK12570.1"/>
    <property type="match status" value="1"/>
</dbReference>
<dbReference type="PANTHER" id="PTHR10088">
    <property type="entry name" value="GLUCOKINASE REGULATORY PROTEIN"/>
    <property type="match status" value="1"/>
</dbReference>
<gene>
    <name evidence="3 5" type="primary">murQ</name>
    <name evidence="5" type="ORF">QEH59_07295</name>
</gene>
<dbReference type="Gene3D" id="3.40.50.10490">
    <property type="entry name" value="Glucose-6-phosphate isomerase like protein, domain 1"/>
    <property type="match status" value="1"/>
</dbReference>
<dbReference type="EC" id="4.2.1.126" evidence="3"/>
<keyword evidence="6" id="KW-1185">Reference proteome</keyword>
<feature type="domain" description="SIS" evidence="4">
    <location>
        <begin position="431"/>
        <end position="594"/>
    </location>
</feature>
<comment type="subunit">
    <text evidence="3">Homodimer.</text>
</comment>
<comment type="catalytic activity">
    <reaction evidence="3">
        <text>N-acetyl-D-muramate 6-phosphate + H2O = N-acetyl-D-glucosamine 6-phosphate + (R)-lactate</text>
        <dbReference type="Rhea" id="RHEA:26410"/>
        <dbReference type="ChEBI" id="CHEBI:15377"/>
        <dbReference type="ChEBI" id="CHEBI:16004"/>
        <dbReference type="ChEBI" id="CHEBI:57513"/>
        <dbReference type="ChEBI" id="CHEBI:58722"/>
        <dbReference type="EC" id="4.2.1.126"/>
    </reaction>
</comment>
<dbReference type="SUPFAM" id="SSF53067">
    <property type="entry name" value="Actin-like ATPase domain"/>
    <property type="match status" value="2"/>
</dbReference>
<sequence>MRRLGSSKEVAEVGVPVVDTCFDSEIFVALDGGGTKTEAVAFRADGHVLAHILLSAPLNPNDAAGEVSEVLAEVYRELVTHISVDSVVAVSVAFAGGSNPMRQECVARIIGQLFVTAKTVQVMHDGIAALWSGVEQLPGLVLIAGTGSIAYGVDAAGSEFRVGGWGYLIGDEGGAYDLGRRALQAVMAENDGVGAATILTERILSKWNVATAAELIPVVYDDGKCRIAALAELVCGAANEGDAVANEIVFAVALSAAELLRDAIGLAVKKYALATPLSVVCVGGLWRSLEIKNAFTTHLSAMNLVQSVNLIHPSLPPIFGGARYLMHTCERGVHTDFTENFSQTFANVSQRTSRSAVEACRVETSEPPTPSQQGQGLDLSVLGTEGGNPAMSDLDTLDSLRIVKLIAASNQEAVAAVSGAAASIASAIEAMYPRLADGGRLFYVGAGTSGRLGVLDASECPPTFGVPFEKVQGVIAGGTSALLYPSEGAEDDEAQGGRDLQERAVTEKDVVVAIAASGRTPFCIGALKIAREVGALTISISCNQSALLSEWADFPIEVATGAEIIAGSTRMKAGTAQKVILNMLSTIAMIRLGKVYGGQMVDMIPSNQKLKVRARRIVMLAAGLKSEAAAANLLDRADGNMKVAIVMAHTAVSLNTAKRLLHESGGHVRAAVSAVTNQFT</sequence>
<evidence type="ECO:0000256" key="3">
    <source>
        <dbReference type="HAMAP-Rule" id="MF_00068"/>
    </source>
</evidence>
<dbReference type="Gene3D" id="3.30.420.40">
    <property type="match status" value="2"/>
</dbReference>
<dbReference type="NCBIfam" id="NF003915">
    <property type="entry name" value="PRK05441.1"/>
    <property type="match status" value="1"/>
</dbReference>
<dbReference type="CDD" id="cd24007">
    <property type="entry name" value="ASKHA_NBD_eukNAGK-like"/>
    <property type="match status" value="1"/>
</dbReference>
<dbReference type="PROSITE" id="PS01272">
    <property type="entry name" value="GCKR"/>
    <property type="match status" value="1"/>
</dbReference>
<comment type="pathway">
    <text evidence="3">Amino-sugar metabolism; N-acetylmuramate degradation.</text>
</comment>
<evidence type="ECO:0000313" key="6">
    <source>
        <dbReference type="Proteomes" id="UP001243717"/>
    </source>
</evidence>
<dbReference type="NCBIfam" id="TIGR00274">
    <property type="entry name" value="N-acetylmuramic acid 6-phosphate etherase"/>
    <property type="match status" value="1"/>
</dbReference>
<dbReference type="InterPro" id="IPR005488">
    <property type="entry name" value="Etherase_MurQ"/>
</dbReference>
<dbReference type="RefSeq" id="WP_308984706.1">
    <property type="nucleotide sequence ID" value="NZ_JARXIC010000009.1"/>
</dbReference>
<evidence type="ECO:0000259" key="4">
    <source>
        <dbReference type="PROSITE" id="PS51464"/>
    </source>
</evidence>
<comment type="function">
    <text evidence="3">Specifically catalyzes the cleavage of the D-lactyl ether substituent of MurNAc 6-phosphate, producing GlcNAc 6-phosphate and D-lactate.</text>
</comment>
<proteinExistence type="inferred from homology"/>
<accession>A0ABU1AHY0</accession>
<feature type="active site" evidence="3">
    <location>
        <position position="490"/>
    </location>
</feature>
<dbReference type="HAMAP" id="MF_00068">
    <property type="entry name" value="MurQ"/>
    <property type="match status" value="1"/>
</dbReference>
<evidence type="ECO:0000313" key="5">
    <source>
        <dbReference type="EMBL" id="MDQ8194224.1"/>
    </source>
</evidence>
<name>A0ABU1AHY0_9BACT</name>
<dbReference type="InterPro" id="IPR040190">
    <property type="entry name" value="MURQ/GCKR"/>
</dbReference>
<organism evidence="5 6">
    <name type="scientific">Thalassobacterium sedimentorum</name>
    <dbReference type="NCBI Taxonomy" id="3041258"/>
    <lineage>
        <taxon>Bacteria</taxon>
        <taxon>Pseudomonadati</taxon>
        <taxon>Verrucomicrobiota</taxon>
        <taxon>Opitutia</taxon>
        <taxon>Puniceicoccales</taxon>
        <taxon>Coraliomargaritaceae</taxon>
        <taxon>Thalassobacterium</taxon>
    </lineage>
</organism>
<dbReference type="InterPro" id="IPR005486">
    <property type="entry name" value="Glucokinase_regulatory_CS"/>
</dbReference>
<dbReference type="Pfam" id="PF01869">
    <property type="entry name" value="BcrAD_BadFG"/>
    <property type="match status" value="1"/>
</dbReference>
<dbReference type="InterPro" id="IPR043129">
    <property type="entry name" value="ATPase_NBD"/>
</dbReference>
<dbReference type="SUPFAM" id="SSF53697">
    <property type="entry name" value="SIS domain"/>
    <property type="match status" value="1"/>
</dbReference>
<protein>
    <recommendedName>
        <fullName evidence="3">N-acetylmuramic acid 6-phosphate etherase</fullName>
        <shortName evidence="3">MurNAc-6-P etherase</shortName>
        <ecNumber evidence="3">4.2.1.126</ecNumber>
    </recommendedName>
    <alternativeName>
        <fullName evidence="3">N-acetylmuramic acid 6-phosphate hydrolase</fullName>
    </alternativeName>
    <alternativeName>
        <fullName evidence="3">N-acetylmuramic acid 6-phosphate lyase</fullName>
    </alternativeName>
</protein>
<dbReference type="InterPro" id="IPR002731">
    <property type="entry name" value="ATPase_BadF"/>
</dbReference>
<keyword evidence="1 3" id="KW-0456">Lyase</keyword>
<comment type="caution">
    <text evidence="5">The sequence shown here is derived from an EMBL/GenBank/DDBJ whole genome shotgun (WGS) entry which is preliminary data.</text>
</comment>
<comment type="similarity">
    <text evidence="3">Belongs to the GCKR-like family. MurNAc-6-P etherase subfamily.</text>
</comment>
<dbReference type="PANTHER" id="PTHR10088:SF4">
    <property type="entry name" value="GLUCOKINASE REGULATORY PROTEIN"/>
    <property type="match status" value="1"/>
</dbReference>